<evidence type="ECO:0000313" key="10">
    <source>
        <dbReference type="Proteomes" id="UP000693972"/>
    </source>
</evidence>
<feature type="transmembrane region" description="Helical" evidence="6">
    <location>
        <begin position="69"/>
        <end position="92"/>
    </location>
</feature>
<gene>
    <name evidence="8" type="ORF">KUL25_02325</name>
    <name evidence="9" type="ORF">KUL25_02330</name>
</gene>
<dbReference type="InterPro" id="IPR037185">
    <property type="entry name" value="EmrE-like"/>
</dbReference>
<dbReference type="EMBL" id="JAIMBW010000001">
    <property type="protein sequence ID" value="MBY4891597.1"/>
    <property type="molecule type" value="Genomic_DNA"/>
</dbReference>
<evidence type="ECO:0000256" key="2">
    <source>
        <dbReference type="ARBA" id="ARBA00022475"/>
    </source>
</evidence>
<dbReference type="InterPro" id="IPR000620">
    <property type="entry name" value="EamA_dom"/>
</dbReference>
<dbReference type="Pfam" id="PF00892">
    <property type="entry name" value="EamA"/>
    <property type="match status" value="2"/>
</dbReference>
<name>A0A975TXB1_9RHOB</name>
<dbReference type="GO" id="GO:0005886">
    <property type="term" value="C:plasma membrane"/>
    <property type="evidence" value="ECO:0007669"/>
    <property type="project" value="UniProtKB-SubCell"/>
</dbReference>
<keyword evidence="3 6" id="KW-0812">Transmembrane</keyword>
<evidence type="ECO:0000259" key="7">
    <source>
        <dbReference type="Pfam" id="PF00892"/>
    </source>
</evidence>
<evidence type="ECO:0000313" key="8">
    <source>
        <dbReference type="EMBL" id="MBY4891597.1"/>
    </source>
</evidence>
<evidence type="ECO:0000256" key="3">
    <source>
        <dbReference type="ARBA" id="ARBA00022692"/>
    </source>
</evidence>
<feature type="transmembrane region" description="Helical" evidence="6">
    <location>
        <begin position="159"/>
        <end position="177"/>
    </location>
</feature>
<dbReference type="PANTHER" id="PTHR32322">
    <property type="entry name" value="INNER MEMBRANE TRANSPORTER"/>
    <property type="match status" value="1"/>
</dbReference>
<evidence type="ECO:0000256" key="4">
    <source>
        <dbReference type="ARBA" id="ARBA00022989"/>
    </source>
</evidence>
<feature type="domain" description="EamA" evidence="7">
    <location>
        <begin position="156"/>
        <end position="291"/>
    </location>
</feature>
<keyword evidence="5 6" id="KW-0472">Membrane</keyword>
<feature type="transmembrane region" description="Helical" evidence="6">
    <location>
        <begin position="248"/>
        <end position="268"/>
    </location>
</feature>
<evidence type="ECO:0000256" key="1">
    <source>
        <dbReference type="ARBA" id="ARBA00004651"/>
    </source>
</evidence>
<evidence type="ECO:0000256" key="5">
    <source>
        <dbReference type="ARBA" id="ARBA00023136"/>
    </source>
</evidence>
<feature type="transmembrane region" description="Helical" evidence="6">
    <location>
        <begin position="130"/>
        <end position="147"/>
    </location>
</feature>
<feature type="transmembrane region" description="Helical" evidence="6">
    <location>
        <begin position="35"/>
        <end position="57"/>
    </location>
</feature>
<dbReference type="AlphaFoldDB" id="A0A975TXB1"/>
<keyword evidence="2" id="KW-1003">Cell membrane</keyword>
<accession>A0A975TXB1</accession>
<feature type="transmembrane region" description="Helical" evidence="6">
    <location>
        <begin position="274"/>
        <end position="291"/>
    </location>
</feature>
<evidence type="ECO:0000313" key="9">
    <source>
        <dbReference type="EMBL" id="QXL88384.1"/>
    </source>
</evidence>
<feature type="transmembrane region" description="Helical" evidence="6">
    <location>
        <begin position="98"/>
        <end position="118"/>
    </location>
</feature>
<evidence type="ECO:0000256" key="6">
    <source>
        <dbReference type="SAM" id="Phobius"/>
    </source>
</evidence>
<sequence length="297" mass="31635">MDPKPRIDAFGVISLTGFALLLAFNQVVIKLVNEGLQPVFFAGLRSVGGALLIFGWMKLRGLSVAIAPGTIPAGLMIGVVFALEFICLFWALDLTSVTRTSVIFYTMPMWLALAAHVLIPGERLTPMKSAGLLLAFAGVVVALTMRGDGAGETSILGDILALLGAIFWAAIALCARATKLSTVRPEVQLLWQLTISAPLLLLAALFFGPLLRDPELIHWVGLAFQTVVIVSAGFLFWLWLLTIYPASSVAAFSFLTPVFGVALGWLLLGEEVGPGILVALVLVCAGLVLVNRPARRG</sequence>
<dbReference type="RefSeq" id="WP_257891456.1">
    <property type="nucleotide sequence ID" value="NZ_JAIMBW010000001.1"/>
</dbReference>
<dbReference type="Proteomes" id="UP000693972">
    <property type="component" value="Unassembled WGS sequence"/>
</dbReference>
<dbReference type="EMBL" id="CP078073">
    <property type="protein sequence ID" value="QXL88384.1"/>
    <property type="molecule type" value="Genomic_DNA"/>
</dbReference>
<reference evidence="9 10" key="1">
    <citation type="submission" date="2021-07" db="EMBL/GenBank/DDBJ databases">
        <title>Karlodiniumbacter phycospheric gen. nov., sp. nov., a phycosphere bacterium isolated from karlodinium veneficum.</title>
        <authorList>
            <person name="Peng Y."/>
            <person name="Jiang L."/>
            <person name="Lee J."/>
        </authorList>
    </citation>
    <scope>NUCLEOTIDE SEQUENCE</scope>
    <source>
        <strain evidence="9 10">N5</strain>
    </source>
</reference>
<feature type="domain" description="EamA" evidence="7">
    <location>
        <begin position="10"/>
        <end position="143"/>
    </location>
</feature>
<organism evidence="9">
    <name type="scientific">Gymnodinialimonas phycosphaerae</name>
    <dbReference type="NCBI Taxonomy" id="2841589"/>
    <lineage>
        <taxon>Bacteria</taxon>
        <taxon>Pseudomonadati</taxon>
        <taxon>Pseudomonadota</taxon>
        <taxon>Alphaproteobacteria</taxon>
        <taxon>Rhodobacterales</taxon>
        <taxon>Paracoccaceae</taxon>
        <taxon>Gymnodinialimonas</taxon>
    </lineage>
</organism>
<keyword evidence="10" id="KW-1185">Reference proteome</keyword>
<feature type="transmembrane region" description="Helical" evidence="6">
    <location>
        <begin position="189"/>
        <end position="210"/>
    </location>
</feature>
<feature type="transmembrane region" description="Helical" evidence="6">
    <location>
        <begin position="7"/>
        <end position="29"/>
    </location>
</feature>
<proteinExistence type="predicted"/>
<keyword evidence="4 6" id="KW-1133">Transmembrane helix</keyword>
<protein>
    <submittedName>
        <fullName evidence="9">DMT family transporter</fullName>
    </submittedName>
</protein>
<feature type="transmembrane region" description="Helical" evidence="6">
    <location>
        <begin position="216"/>
        <end position="241"/>
    </location>
</feature>
<dbReference type="SUPFAM" id="SSF103481">
    <property type="entry name" value="Multidrug resistance efflux transporter EmrE"/>
    <property type="match status" value="2"/>
</dbReference>
<dbReference type="PANTHER" id="PTHR32322:SF18">
    <property type="entry name" value="S-ADENOSYLMETHIONINE_S-ADENOSYLHOMOCYSTEINE TRANSPORTER"/>
    <property type="match status" value="1"/>
</dbReference>
<dbReference type="InterPro" id="IPR050638">
    <property type="entry name" value="AA-Vitamin_Transporters"/>
</dbReference>
<comment type="subcellular location">
    <subcellularLocation>
        <location evidence="1">Cell membrane</location>
        <topology evidence="1">Multi-pass membrane protein</topology>
    </subcellularLocation>
</comment>